<dbReference type="PANTHER" id="PTHR24351">
    <property type="entry name" value="RIBOSOMAL PROTEIN S6 KINASE"/>
    <property type="match status" value="1"/>
</dbReference>
<dbReference type="STRING" id="870435.A0A0C3PGJ9"/>
<keyword evidence="1" id="KW-0723">Serine/threonine-protein kinase</keyword>
<evidence type="ECO:0000256" key="4">
    <source>
        <dbReference type="ARBA" id="ARBA00022777"/>
    </source>
</evidence>
<dbReference type="SMART" id="SM00220">
    <property type="entry name" value="S_TKc"/>
    <property type="match status" value="1"/>
</dbReference>
<feature type="compositionally biased region" description="Low complexity" evidence="6">
    <location>
        <begin position="1215"/>
        <end position="1227"/>
    </location>
</feature>
<sequence length="1258" mass="136562">MNSLDAAPPRALRRQPIRIDAQDGPWAISVAETPHDARSYSIYIKTPTHNLTLTRTATEIVELHAKLADSDGSAKLPKLPIDVSTLPSPPKRKSTFLNTLSRLTSPSSNKVGRQASLRIPSNPNFGASPAGSQTPLVSPSQESGDPFMSLGESVGALSSSNGNKPPSAAASTPADKNTIMTSLAAYLTTIANEPTLRQTRAWKRFVRVKTDDLESVRAERAIKRVRSDLAAHVGSGKNPNPEGSLAASVHASSRTVSSSNVSEVVDGIESVEGTVDGESRMNNDGSKSILQEGIKEEEEDTDALVESPLGVDTEEVTEERTTSTQPVDAEIPDEESGPSPVDKPVPSIDADAVTSATNEGEVATLPTPIADGPTSRVTRSHSADPGRGPRRHSTSATQMDVTSSVTTGDESSISTTAGRRERKKRSQSSDPNRKKKSQRKVAVDDFEMMRVLGKGCAGKVLLVRHKDSSELYALKAITKRHVLAHQELQHTLTEQAVLKRMAKEGKDPFVVKLWWSFHDKENLFLVMDFHPGGDLATQLARWGRLGRDRARFYAAEIVEGVEGLHAAGVIYRDLKPENILIGADGHIVLTDFGLSKEFPRRMSPITAPPTPSGTRGEFYEATTPPWMKGERDLAMGWPGQTIGPADTTTTFCGTAEYLAPEVIQGLPYSYEVDWWSFGTMLYEMLMGITPYWANNHSDMYVRVLQDELQFPEDRAMDQDTKSLIRGLLQRNPALRICEPRIKRHPYFSMIDWGHVYYKRYIPPHIPPIDPSNASDTQNFDETFLDMAPVLDDPNENAQTDTDQERDQTDTERTDGEDAYPTPSHSRSPSVHPNGDDDTVDVFDGYSFKGRHSMLIEEDDVDEDVSEESGEVETDEDLSSAVTDVVDISAEQAAEISESPVGIEEQISESEPKTPEARPQPLQPESQPNLGVPAPDERPVSLAPIPLSEGPATPRTSKETPIIAIPASPKEPAPPLPAKDGKTKTARIAAPATKANARTTRGRREKSGVPALDRFLSDGGDEDGESTEKDDEDDDWDFIEAGDGEDRNGSKGTSLFARGVVDRYKLAVFRKASTPSQRLTGRSFSGLSKESDLHAADPGDSPSPSDKHRRGRTPGLKFRRTPKQFLTGKSPSSSYPSKNGSSSKTPTHSTTNTTTLSSMSSNGLLTPSATSMPIPPSLKSKESAVSVGEQSASSDQSNGEAPPPDLFASPEVVKISSSAPQSPGQSAAEEPGPERHRSKKLKKYKENAEKMLSLFASPR</sequence>
<dbReference type="GO" id="GO:0004674">
    <property type="term" value="F:protein serine/threonine kinase activity"/>
    <property type="evidence" value="ECO:0007669"/>
    <property type="project" value="UniProtKB-KW"/>
</dbReference>
<dbReference type="Gene3D" id="3.30.200.20">
    <property type="entry name" value="Phosphorylase Kinase, domain 1"/>
    <property type="match status" value="1"/>
</dbReference>
<keyword evidence="2" id="KW-0808">Transferase</keyword>
<evidence type="ECO:0000313" key="10">
    <source>
        <dbReference type="Proteomes" id="UP000054217"/>
    </source>
</evidence>
<dbReference type="Proteomes" id="UP000054217">
    <property type="component" value="Unassembled WGS sequence"/>
</dbReference>
<dbReference type="CDD" id="cd05123">
    <property type="entry name" value="STKc_AGC"/>
    <property type="match status" value="1"/>
</dbReference>
<dbReference type="PROSITE" id="PS50011">
    <property type="entry name" value="PROTEIN_KINASE_DOM"/>
    <property type="match status" value="1"/>
</dbReference>
<evidence type="ECO:0000313" key="9">
    <source>
        <dbReference type="EMBL" id="KIO07079.1"/>
    </source>
</evidence>
<feature type="domain" description="AGC-kinase C-terminal" evidence="8">
    <location>
        <begin position="748"/>
        <end position="857"/>
    </location>
</feature>
<dbReference type="PROSITE" id="PS00108">
    <property type="entry name" value="PROTEIN_KINASE_ST"/>
    <property type="match status" value="1"/>
</dbReference>
<evidence type="ECO:0000259" key="7">
    <source>
        <dbReference type="PROSITE" id="PS50011"/>
    </source>
</evidence>
<dbReference type="InterPro" id="IPR008271">
    <property type="entry name" value="Ser/Thr_kinase_AS"/>
</dbReference>
<dbReference type="EMBL" id="KN831961">
    <property type="protein sequence ID" value="KIO07079.1"/>
    <property type="molecule type" value="Genomic_DNA"/>
</dbReference>
<evidence type="ECO:0000256" key="6">
    <source>
        <dbReference type="SAM" id="MobiDB-lite"/>
    </source>
</evidence>
<keyword evidence="3" id="KW-0547">Nucleotide-binding</keyword>
<feature type="region of interest" description="Disordered" evidence="6">
    <location>
        <begin position="294"/>
        <end position="441"/>
    </location>
</feature>
<dbReference type="InterPro" id="IPR011009">
    <property type="entry name" value="Kinase-like_dom_sf"/>
</dbReference>
<dbReference type="InParanoid" id="A0A0C3PGJ9"/>
<dbReference type="SMART" id="SM00133">
    <property type="entry name" value="S_TK_X"/>
    <property type="match status" value="1"/>
</dbReference>
<feature type="compositionally biased region" description="Basic residues" evidence="6">
    <location>
        <begin position="1106"/>
        <end position="1121"/>
    </location>
</feature>
<feature type="compositionally biased region" description="Polar residues" evidence="6">
    <location>
        <begin position="119"/>
        <end position="143"/>
    </location>
</feature>
<feature type="compositionally biased region" description="Low complexity" evidence="6">
    <location>
        <begin position="1127"/>
        <end position="1165"/>
    </location>
</feature>
<evidence type="ECO:0000256" key="5">
    <source>
        <dbReference type="ARBA" id="ARBA00022840"/>
    </source>
</evidence>
<feature type="compositionally biased region" description="Polar residues" evidence="6">
    <location>
        <begin position="394"/>
        <end position="417"/>
    </location>
</feature>
<dbReference type="Pfam" id="PF00069">
    <property type="entry name" value="Pkinase"/>
    <property type="match status" value="2"/>
</dbReference>
<protein>
    <recommendedName>
        <fullName evidence="11">Protein kinase domain-containing protein</fullName>
    </recommendedName>
</protein>
<feature type="domain" description="Protein kinase" evidence="7">
    <location>
        <begin position="446"/>
        <end position="747"/>
    </location>
</feature>
<gene>
    <name evidence="9" type="ORF">M404DRAFT_137465</name>
</gene>
<reference evidence="9 10" key="1">
    <citation type="submission" date="2014-04" db="EMBL/GenBank/DDBJ databases">
        <authorList>
            <consortium name="DOE Joint Genome Institute"/>
            <person name="Kuo A."/>
            <person name="Kohler A."/>
            <person name="Costa M.D."/>
            <person name="Nagy L.G."/>
            <person name="Floudas D."/>
            <person name="Copeland A."/>
            <person name="Barry K.W."/>
            <person name="Cichocki N."/>
            <person name="Veneault-Fourrey C."/>
            <person name="LaButti K."/>
            <person name="Lindquist E.A."/>
            <person name="Lipzen A."/>
            <person name="Lundell T."/>
            <person name="Morin E."/>
            <person name="Murat C."/>
            <person name="Sun H."/>
            <person name="Tunlid A."/>
            <person name="Henrissat B."/>
            <person name="Grigoriev I.V."/>
            <person name="Hibbett D.S."/>
            <person name="Martin F."/>
            <person name="Nordberg H.P."/>
            <person name="Cantor M.N."/>
            <person name="Hua S.X."/>
        </authorList>
    </citation>
    <scope>NUCLEOTIDE SEQUENCE [LARGE SCALE GENOMIC DNA]</scope>
    <source>
        <strain evidence="9 10">Marx 270</strain>
    </source>
</reference>
<dbReference type="Gene3D" id="1.10.510.10">
    <property type="entry name" value="Transferase(Phosphotransferase) domain 1"/>
    <property type="match status" value="1"/>
</dbReference>
<feature type="compositionally biased region" description="Polar residues" evidence="6">
    <location>
        <begin position="95"/>
        <end position="111"/>
    </location>
</feature>
<evidence type="ECO:0000256" key="3">
    <source>
        <dbReference type="ARBA" id="ARBA00022741"/>
    </source>
</evidence>
<dbReference type="PROSITE" id="PS51285">
    <property type="entry name" value="AGC_KINASE_CTER"/>
    <property type="match status" value="1"/>
</dbReference>
<organism evidence="9 10">
    <name type="scientific">Pisolithus tinctorius Marx 270</name>
    <dbReference type="NCBI Taxonomy" id="870435"/>
    <lineage>
        <taxon>Eukaryota</taxon>
        <taxon>Fungi</taxon>
        <taxon>Dikarya</taxon>
        <taxon>Basidiomycota</taxon>
        <taxon>Agaricomycotina</taxon>
        <taxon>Agaricomycetes</taxon>
        <taxon>Agaricomycetidae</taxon>
        <taxon>Boletales</taxon>
        <taxon>Sclerodermatineae</taxon>
        <taxon>Pisolithaceae</taxon>
        <taxon>Pisolithus</taxon>
    </lineage>
</organism>
<evidence type="ECO:0000259" key="8">
    <source>
        <dbReference type="PROSITE" id="PS51285"/>
    </source>
</evidence>
<dbReference type="InterPro" id="IPR000961">
    <property type="entry name" value="AGC-kinase_C"/>
</dbReference>
<dbReference type="OrthoDB" id="63267at2759"/>
<feature type="region of interest" description="Disordered" evidence="6">
    <location>
        <begin position="72"/>
        <end position="175"/>
    </location>
</feature>
<proteinExistence type="predicted"/>
<feature type="compositionally biased region" description="Polar residues" evidence="6">
    <location>
        <begin position="1187"/>
        <end position="1198"/>
    </location>
</feature>
<evidence type="ECO:0000256" key="1">
    <source>
        <dbReference type="ARBA" id="ARBA00022527"/>
    </source>
</evidence>
<feature type="compositionally biased region" description="Polar residues" evidence="6">
    <location>
        <begin position="1072"/>
        <end position="1087"/>
    </location>
</feature>
<keyword evidence="5" id="KW-0067">ATP-binding</keyword>
<feature type="region of interest" description="Disordered" evidence="6">
    <location>
        <begin position="789"/>
        <end position="1258"/>
    </location>
</feature>
<feature type="compositionally biased region" description="Basic and acidic residues" evidence="6">
    <location>
        <begin position="802"/>
        <end position="815"/>
    </location>
</feature>
<keyword evidence="4" id="KW-0418">Kinase</keyword>
<dbReference type="AlphaFoldDB" id="A0A0C3PGJ9"/>
<dbReference type="InterPro" id="IPR000719">
    <property type="entry name" value="Prot_kinase_dom"/>
</dbReference>
<dbReference type="FunFam" id="3.30.200.20:FF:000743">
    <property type="entry name" value="Non-specific serine/threonine protein kinase"/>
    <property type="match status" value="1"/>
</dbReference>
<dbReference type="HOGENOM" id="CLU_007805_0_0_1"/>
<dbReference type="SUPFAM" id="SSF56112">
    <property type="entry name" value="Protein kinase-like (PK-like)"/>
    <property type="match status" value="1"/>
</dbReference>
<evidence type="ECO:0008006" key="11">
    <source>
        <dbReference type="Google" id="ProtNLM"/>
    </source>
</evidence>
<keyword evidence="10" id="KW-1185">Reference proteome</keyword>
<dbReference type="GO" id="GO:0005524">
    <property type="term" value="F:ATP binding"/>
    <property type="evidence" value="ECO:0007669"/>
    <property type="project" value="UniProtKB-KW"/>
</dbReference>
<accession>A0A0C3PGJ9</accession>
<reference evidence="10" key="2">
    <citation type="submission" date="2015-01" db="EMBL/GenBank/DDBJ databases">
        <title>Evolutionary Origins and Diversification of the Mycorrhizal Mutualists.</title>
        <authorList>
            <consortium name="DOE Joint Genome Institute"/>
            <consortium name="Mycorrhizal Genomics Consortium"/>
            <person name="Kohler A."/>
            <person name="Kuo A."/>
            <person name="Nagy L.G."/>
            <person name="Floudas D."/>
            <person name="Copeland A."/>
            <person name="Barry K.W."/>
            <person name="Cichocki N."/>
            <person name="Veneault-Fourrey C."/>
            <person name="LaButti K."/>
            <person name="Lindquist E.A."/>
            <person name="Lipzen A."/>
            <person name="Lundell T."/>
            <person name="Morin E."/>
            <person name="Murat C."/>
            <person name="Riley R."/>
            <person name="Ohm R."/>
            <person name="Sun H."/>
            <person name="Tunlid A."/>
            <person name="Henrissat B."/>
            <person name="Grigoriev I.V."/>
            <person name="Hibbett D.S."/>
            <person name="Martin F."/>
        </authorList>
    </citation>
    <scope>NUCLEOTIDE SEQUENCE [LARGE SCALE GENOMIC DNA]</scope>
    <source>
        <strain evidence="10">Marx 270</strain>
    </source>
</reference>
<dbReference type="InterPro" id="IPR045270">
    <property type="entry name" value="STKc_AGC"/>
</dbReference>
<evidence type="ECO:0000256" key="2">
    <source>
        <dbReference type="ARBA" id="ARBA00022679"/>
    </source>
</evidence>
<name>A0A0C3PGJ9_PISTI</name>
<feature type="compositionally biased region" description="Acidic residues" evidence="6">
    <location>
        <begin position="1018"/>
        <end position="1042"/>
    </location>
</feature>
<feature type="compositionally biased region" description="Acidic residues" evidence="6">
    <location>
        <begin position="855"/>
        <end position="877"/>
    </location>
</feature>